<reference evidence="2" key="1">
    <citation type="journal article" date="2010" name="Mol. Biosyst.">
        <title>Complete genome sequence and comparative analysis of Shewanella violacea, a psychrophilic and piezophilic bacterium from deep sea floor sediments.</title>
        <authorList>
            <person name="Aono E."/>
            <person name="Baba T."/>
            <person name="Ara T."/>
            <person name="Nishi T."/>
            <person name="Nakamichi T."/>
            <person name="Inamoto E."/>
            <person name="Toyonaga H."/>
            <person name="Hasegawa M."/>
            <person name="Takai Y."/>
            <person name="Okumura Y."/>
            <person name="Baba M."/>
            <person name="Tomita M."/>
            <person name="Kato C."/>
            <person name="Oshima T."/>
            <person name="Nakasone K."/>
            <person name="Mori H."/>
        </authorList>
    </citation>
    <scope>NUCLEOTIDE SEQUENCE [LARGE SCALE GENOMIC DNA]</scope>
    <source>
        <strain evidence="2">JCM 10179 / CIP 106290 / LMG 19151 / DSS12</strain>
    </source>
</reference>
<protein>
    <submittedName>
        <fullName evidence="1">Uncharacterized protein</fullName>
    </submittedName>
</protein>
<proteinExistence type="predicted"/>
<dbReference type="OrthoDB" id="6263931at2"/>
<accession>D4ZCC9</accession>
<name>D4ZCC9_SHEVD</name>
<sequence length="114" mass="13321">MSEIDKARLIELLAFPRKRILQSMEMRSCPHAGFYNANDEQCLNCHQEMECVWMNHNDELVAVEEKSVTEIKQQLLIAVDFVDSSLTPYHLSRRDCECDNCAWLKKTQKFLALN</sequence>
<dbReference type="EMBL" id="AP011177">
    <property type="protein sequence ID" value="BAJ03674.1"/>
    <property type="molecule type" value="Genomic_DNA"/>
</dbReference>
<dbReference type="AlphaFoldDB" id="D4ZCC9"/>
<dbReference type="Proteomes" id="UP000002350">
    <property type="component" value="Chromosome"/>
</dbReference>
<evidence type="ECO:0000313" key="2">
    <source>
        <dbReference type="Proteomes" id="UP000002350"/>
    </source>
</evidence>
<dbReference type="RefSeq" id="WP_013052967.1">
    <property type="nucleotide sequence ID" value="NC_014012.1"/>
</dbReference>
<dbReference type="KEGG" id="svo:SVI_3703"/>
<evidence type="ECO:0000313" key="1">
    <source>
        <dbReference type="EMBL" id="BAJ03674.1"/>
    </source>
</evidence>
<keyword evidence="2" id="KW-1185">Reference proteome</keyword>
<dbReference type="eggNOG" id="ENOG50341J0">
    <property type="taxonomic scope" value="Bacteria"/>
</dbReference>
<organism evidence="1 2">
    <name type="scientific">Shewanella violacea (strain JCM 10179 / CIP 106290 / LMG 19151 / DSS12)</name>
    <dbReference type="NCBI Taxonomy" id="637905"/>
    <lineage>
        <taxon>Bacteria</taxon>
        <taxon>Pseudomonadati</taxon>
        <taxon>Pseudomonadota</taxon>
        <taxon>Gammaproteobacteria</taxon>
        <taxon>Alteromonadales</taxon>
        <taxon>Shewanellaceae</taxon>
        <taxon>Shewanella</taxon>
    </lineage>
</organism>
<gene>
    <name evidence="1" type="ordered locus">SVI_3703</name>
</gene>
<dbReference type="HOGENOM" id="CLU_2059819_0_0_6"/>